<evidence type="ECO:0000256" key="1">
    <source>
        <dbReference type="ARBA" id="ARBA00001478"/>
    </source>
</evidence>
<keyword evidence="3" id="KW-0328">Glycosyltransferase</keyword>
<name>A0A434ATI6_9BACT</name>
<dbReference type="EC" id="2.4.1.21" evidence="2"/>
<evidence type="ECO:0000313" key="6">
    <source>
        <dbReference type="EMBL" id="RUT77722.1"/>
    </source>
</evidence>
<dbReference type="InterPro" id="IPR013534">
    <property type="entry name" value="Starch_synth_cat_dom"/>
</dbReference>
<feature type="domain" description="Starch synthase catalytic" evidence="5">
    <location>
        <begin position="5"/>
        <end position="239"/>
    </location>
</feature>
<dbReference type="OrthoDB" id="9808590at2"/>
<evidence type="ECO:0000259" key="5">
    <source>
        <dbReference type="Pfam" id="PF08323"/>
    </source>
</evidence>
<evidence type="ECO:0000256" key="4">
    <source>
        <dbReference type="ARBA" id="ARBA00022679"/>
    </source>
</evidence>
<evidence type="ECO:0000256" key="3">
    <source>
        <dbReference type="ARBA" id="ARBA00022676"/>
    </source>
</evidence>
<comment type="caution">
    <text evidence="6">The sequence shown here is derived from an EMBL/GenBank/DDBJ whole genome shotgun (WGS) entry which is preliminary data.</text>
</comment>
<sequence length="269" mass="31085">MKKTKVLFVSQEITPYLPESEMSEIGRYLPQGIQEQGKEIRTFMPRYGCINERRNQLHEVIRLSGMNLIIDDTDHPLIIKVASIQAARMQVYFIDNEDYFHRKKILLEENGDGFADNDERAIFFARGVLETVKKLRWAPDVVHCQGWFTGLVPLYLKKAFNEDPLFTDTKVVFSIYDDEFPTRFSNEFKRKSIVEGVSEKDVEILENANYVSLHKIAIDQSDAIIMGSPKINEEIKAYALASGKPFLDHKNKEEYITAYAELYDTLVAE</sequence>
<keyword evidence="4" id="KW-0808">Transferase</keyword>
<accession>A0A434ATI6</accession>
<dbReference type="SUPFAM" id="SSF53756">
    <property type="entry name" value="UDP-Glycosyltransferase/glycogen phosphorylase"/>
    <property type="match status" value="1"/>
</dbReference>
<protein>
    <recommendedName>
        <fullName evidence="2">starch synthase</fullName>
        <ecNumber evidence="2">2.4.1.21</ecNumber>
    </recommendedName>
</protein>
<dbReference type="GO" id="GO:0009011">
    <property type="term" value="F:alpha-1,4-glucan glucosyltransferase (ADP-glucose donor) activity"/>
    <property type="evidence" value="ECO:0007669"/>
    <property type="project" value="UniProtKB-EC"/>
</dbReference>
<proteinExistence type="predicted"/>
<keyword evidence="7" id="KW-1185">Reference proteome</keyword>
<evidence type="ECO:0000256" key="2">
    <source>
        <dbReference type="ARBA" id="ARBA00012588"/>
    </source>
</evidence>
<dbReference type="AlphaFoldDB" id="A0A434ATI6"/>
<dbReference type="RefSeq" id="WP_127344153.1">
    <property type="nucleotide sequence ID" value="NZ_RJJX01000016.1"/>
</dbReference>
<dbReference type="Pfam" id="PF08323">
    <property type="entry name" value="Glyco_transf_5"/>
    <property type="match status" value="1"/>
</dbReference>
<comment type="catalytic activity">
    <reaction evidence="1">
        <text>[(1-&gt;4)-alpha-D-glucosyl](n) + ADP-alpha-D-glucose = [(1-&gt;4)-alpha-D-glucosyl](n+1) + ADP + H(+)</text>
        <dbReference type="Rhea" id="RHEA:18189"/>
        <dbReference type="Rhea" id="RHEA-COMP:9584"/>
        <dbReference type="Rhea" id="RHEA-COMP:9587"/>
        <dbReference type="ChEBI" id="CHEBI:15378"/>
        <dbReference type="ChEBI" id="CHEBI:15444"/>
        <dbReference type="ChEBI" id="CHEBI:57498"/>
        <dbReference type="ChEBI" id="CHEBI:456216"/>
        <dbReference type="EC" id="2.4.1.21"/>
    </reaction>
</comment>
<dbReference type="Proteomes" id="UP000282985">
    <property type="component" value="Unassembled WGS sequence"/>
</dbReference>
<gene>
    <name evidence="6" type="ORF">DLK05_11685</name>
</gene>
<evidence type="ECO:0000313" key="7">
    <source>
        <dbReference type="Proteomes" id="UP000282985"/>
    </source>
</evidence>
<dbReference type="EMBL" id="RJJX01000016">
    <property type="protein sequence ID" value="RUT77722.1"/>
    <property type="molecule type" value="Genomic_DNA"/>
</dbReference>
<organism evidence="6 7">
    <name type="scientific">Ancylomarina longa</name>
    <dbReference type="NCBI Taxonomy" id="2487017"/>
    <lineage>
        <taxon>Bacteria</taxon>
        <taxon>Pseudomonadati</taxon>
        <taxon>Bacteroidota</taxon>
        <taxon>Bacteroidia</taxon>
        <taxon>Marinilabiliales</taxon>
        <taxon>Marinifilaceae</taxon>
        <taxon>Ancylomarina</taxon>
    </lineage>
</organism>
<dbReference type="Gene3D" id="3.40.50.2000">
    <property type="entry name" value="Glycogen Phosphorylase B"/>
    <property type="match status" value="1"/>
</dbReference>
<reference evidence="6 7" key="1">
    <citation type="submission" date="2018-11" db="EMBL/GenBank/DDBJ databases">
        <title>Parancylomarina longa gen. nov., sp. nov., isolated from sediments of southern Okinawa.</title>
        <authorList>
            <person name="Fu T."/>
        </authorList>
    </citation>
    <scope>NUCLEOTIDE SEQUENCE [LARGE SCALE GENOMIC DNA]</scope>
    <source>
        <strain evidence="6 7">T3-2 S1-C</strain>
    </source>
</reference>
<dbReference type="PANTHER" id="PTHR45825">
    <property type="entry name" value="GRANULE-BOUND STARCH SYNTHASE 1, CHLOROPLASTIC/AMYLOPLASTIC"/>
    <property type="match status" value="1"/>
</dbReference>
<dbReference type="PANTHER" id="PTHR45825:SF11">
    <property type="entry name" value="ALPHA AMYLASE DOMAIN-CONTAINING PROTEIN"/>
    <property type="match status" value="1"/>
</dbReference>